<dbReference type="PANTHER" id="PTHR35566:SF1">
    <property type="entry name" value="TYPE VI SECRETION SYSTEM BASEPLATE COMPONENT TSSK1"/>
    <property type="match status" value="1"/>
</dbReference>
<dbReference type="AlphaFoldDB" id="A0A1E5CX67"/>
<dbReference type="Pfam" id="PF05936">
    <property type="entry name" value="T6SS_VasE"/>
    <property type="match status" value="1"/>
</dbReference>
<sequence>MNKVVWKEGMLLRPQHFQQHDRHLHHQMQVRTQHQNRFNWGVYSLIIDQHHLSIGKVVVTEAKGIMPDGTLFDINHQSKPLIWEGGQESNGAMLYLSLPISSPNTPESRKKNDDNITTRYISFDVTISDNNANMQNIQNVSCGELDFHILADADIDNQWIKLPICKIKQVMPEGIIEIESDFEVPFINGRNSGYVQRTLRETLNLVTHRANVLAERITQSAHATSEVGDFLLLQLLNKKEPQLNYLHNASSYHPEELYLNLLSLQGELATYSPETRRSNLNLSYNHQDQIACFKELMFNLRGQLTQSLKQNALEIELQKRNHGVLVAPINESDLIHGSTFILAARSNMDPETLRKQLPPQLKVGPVEKIRSLVNLQLPGIRCRALQVAPRQVPYHGDCCYFALDLNTTDRSQLTQSGGFAFHIAGDFDDLSLQFWAIRNS</sequence>
<name>A0A1E5CX67_9VIBR</name>
<dbReference type="Proteomes" id="UP000094165">
    <property type="component" value="Unassembled WGS sequence"/>
</dbReference>
<dbReference type="EMBL" id="AJYW02000167">
    <property type="protein sequence ID" value="OEE75058.1"/>
    <property type="molecule type" value="Genomic_DNA"/>
</dbReference>
<evidence type="ECO:0000313" key="2">
    <source>
        <dbReference type="Proteomes" id="UP000094165"/>
    </source>
</evidence>
<dbReference type="NCBIfam" id="TIGR03353">
    <property type="entry name" value="VI_chp_4"/>
    <property type="match status" value="1"/>
</dbReference>
<dbReference type="InterPro" id="IPR010263">
    <property type="entry name" value="T6SS_TssK"/>
</dbReference>
<accession>A0A1E5CX67</accession>
<organism evidence="1 2">
    <name type="scientific">Vibrio genomosp. F6 str. FF-238</name>
    <dbReference type="NCBI Taxonomy" id="1191298"/>
    <lineage>
        <taxon>Bacteria</taxon>
        <taxon>Pseudomonadati</taxon>
        <taxon>Pseudomonadota</taxon>
        <taxon>Gammaproteobacteria</taxon>
        <taxon>Vibrionales</taxon>
        <taxon>Vibrionaceae</taxon>
        <taxon>Vibrio</taxon>
    </lineage>
</organism>
<dbReference type="PANTHER" id="PTHR35566">
    <property type="entry name" value="BLR3599 PROTEIN"/>
    <property type="match status" value="1"/>
</dbReference>
<reference evidence="1 2" key="1">
    <citation type="journal article" date="2012" name="Science">
        <title>Ecological populations of bacteria act as socially cohesive units of antibiotic production and resistance.</title>
        <authorList>
            <person name="Cordero O.X."/>
            <person name="Wildschutte H."/>
            <person name="Kirkup B."/>
            <person name="Proehl S."/>
            <person name="Ngo L."/>
            <person name="Hussain F."/>
            <person name="Le Roux F."/>
            <person name="Mincer T."/>
            <person name="Polz M.F."/>
        </authorList>
    </citation>
    <scope>NUCLEOTIDE SEQUENCE [LARGE SCALE GENOMIC DNA]</scope>
    <source>
        <strain evidence="1 2">FF-238</strain>
    </source>
</reference>
<dbReference type="RefSeq" id="WP_017054510.1">
    <property type="nucleotide sequence ID" value="NZ_AJYW02000167.1"/>
</dbReference>
<comment type="caution">
    <text evidence="1">The sequence shown here is derived from an EMBL/GenBank/DDBJ whole genome shotgun (WGS) entry which is preliminary data.</text>
</comment>
<proteinExistence type="predicted"/>
<evidence type="ECO:0000313" key="1">
    <source>
        <dbReference type="EMBL" id="OEE75058.1"/>
    </source>
</evidence>
<protein>
    <submittedName>
        <fullName evidence="1">Type VI secretion system-associated protein</fullName>
    </submittedName>
</protein>
<gene>
    <name evidence="1" type="ORF">A130_17460</name>
</gene>
<keyword evidence="2" id="KW-1185">Reference proteome</keyword>